<organism evidence="2 3">
    <name type="scientific">Cucumis sativus</name>
    <name type="common">Cucumber</name>
    <dbReference type="NCBI Taxonomy" id="3659"/>
    <lineage>
        <taxon>Eukaryota</taxon>
        <taxon>Viridiplantae</taxon>
        <taxon>Streptophyta</taxon>
        <taxon>Embryophyta</taxon>
        <taxon>Tracheophyta</taxon>
        <taxon>Spermatophyta</taxon>
        <taxon>Magnoliopsida</taxon>
        <taxon>eudicotyledons</taxon>
        <taxon>Gunneridae</taxon>
        <taxon>Pentapetalae</taxon>
        <taxon>rosids</taxon>
        <taxon>fabids</taxon>
        <taxon>Cucurbitales</taxon>
        <taxon>Cucurbitaceae</taxon>
        <taxon>Benincaseae</taxon>
        <taxon>Cucumis</taxon>
    </lineage>
</organism>
<evidence type="ECO:0000313" key="2">
    <source>
        <dbReference type="EMBL" id="KGN55369.1"/>
    </source>
</evidence>
<protein>
    <submittedName>
        <fullName evidence="2">Uncharacterized protein</fullName>
    </submittedName>
</protein>
<accession>A0A0A0L2V3</accession>
<evidence type="ECO:0000313" key="3">
    <source>
        <dbReference type="Proteomes" id="UP000029981"/>
    </source>
</evidence>
<proteinExistence type="predicted"/>
<dbReference type="Proteomes" id="UP000029981">
    <property type="component" value="Chromosome 4"/>
</dbReference>
<feature type="transmembrane region" description="Helical" evidence="1">
    <location>
        <begin position="12"/>
        <end position="29"/>
    </location>
</feature>
<sequence>MVYIYIERDTTSIACSSLFLISLFFYTFVLKRSGFLFLDIASACGCDFVFNPLSLPLFSELGFDSDGCERQ</sequence>
<keyword evidence="1" id="KW-0812">Transmembrane</keyword>
<dbReference type="Gramene" id="KGN55369">
    <property type="protein sequence ID" value="KGN55369"/>
    <property type="gene ID" value="Csa_4G647420"/>
</dbReference>
<name>A0A0A0L2V3_CUCSA</name>
<reference evidence="2 3" key="4">
    <citation type="journal article" date="2011" name="BMC Genomics">
        <title>RNA-Seq improves annotation of protein-coding genes in the cucumber genome.</title>
        <authorList>
            <person name="Li Z."/>
            <person name="Zhang Z."/>
            <person name="Yan P."/>
            <person name="Huang S."/>
            <person name="Fei Z."/>
            <person name="Lin K."/>
        </authorList>
    </citation>
    <scope>NUCLEOTIDE SEQUENCE [LARGE SCALE GENOMIC DNA]</scope>
    <source>
        <strain evidence="3">cv. 9930</strain>
    </source>
</reference>
<gene>
    <name evidence="2" type="ORF">Csa_4G647420</name>
</gene>
<dbReference type="AlphaFoldDB" id="A0A0A0L2V3"/>
<keyword evidence="1" id="KW-1133">Transmembrane helix</keyword>
<reference evidence="2 3" key="2">
    <citation type="journal article" date="2009" name="PLoS ONE">
        <title>An integrated genetic and cytogenetic map of the cucumber genome.</title>
        <authorList>
            <person name="Ren Y."/>
            <person name="Zhang Z."/>
            <person name="Liu J."/>
            <person name="Staub J.E."/>
            <person name="Han Y."/>
            <person name="Cheng Z."/>
            <person name="Li X."/>
            <person name="Lu J."/>
            <person name="Miao H."/>
            <person name="Kang H."/>
            <person name="Xie B."/>
            <person name="Gu X."/>
            <person name="Wang X."/>
            <person name="Du Y."/>
            <person name="Jin W."/>
            <person name="Huang S."/>
        </authorList>
    </citation>
    <scope>NUCLEOTIDE SEQUENCE [LARGE SCALE GENOMIC DNA]</scope>
    <source>
        <strain evidence="3">cv. 9930</strain>
    </source>
</reference>
<dbReference type="EMBL" id="CM002925">
    <property type="protein sequence ID" value="KGN55369.1"/>
    <property type="molecule type" value="Genomic_DNA"/>
</dbReference>
<evidence type="ECO:0000256" key="1">
    <source>
        <dbReference type="SAM" id="Phobius"/>
    </source>
</evidence>
<reference evidence="2 3" key="1">
    <citation type="journal article" date="2009" name="Nat. Genet.">
        <title>The genome of the cucumber, Cucumis sativus L.</title>
        <authorList>
            <person name="Huang S."/>
            <person name="Li R."/>
            <person name="Zhang Z."/>
            <person name="Li L."/>
            <person name="Gu X."/>
            <person name="Fan W."/>
            <person name="Lucas W.J."/>
            <person name="Wang X."/>
            <person name="Xie B."/>
            <person name="Ni P."/>
            <person name="Ren Y."/>
            <person name="Zhu H."/>
            <person name="Li J."/>
            <person name="Lin K."/>
            <person name="Jin W."/>
            <person name="Fei Z."/>
            <person name="Li G."/>
            <person name="Staub J."/>
            <person name="Kilian A."/>
            <person name="van der Vossen E.A."/>
            <person name="Wu Y."/>
            <person name="Guo J."/>
            <person name="He J."/>
            <person name="Jia Z."/>
            <person name="Ren Y."/>
            <person name="Tian G."/>
            <person name="Lu Y."/>
            <person name="Ruan J."/>
            <person name="Qian W."/>
            <person name="Wang M."/>
            <person name="Huang Q."/>
            <person name="Li B."/>
            <person name="Xuan Z."/>
            <person name="Cao J."/>
            <person name="Asan"/>
            <person name="Wu Z."/>
            <person name="Zhang J."/>
            <person name="Cai Q."/>
            <person name="Bai Y."/>
            <person name="Zhao B."/>
            <person name="Han Y."/>
            <person name="Li Y."/>
            <person name="Li X."/>
            <person name="Wang S."/>
            <person name="Shi Q."/>
            <person name="Liu S."/>
            <person name="Cho W.K."/>
            <person name="Kim J.Y."/>
            <person name="Xu Y."/>
            <person name="Heller-Uszynska K."/>
            <person name="Miao H."/>
            <person name="Cheng Z."/>
            <person name="Zhang S."/>
            <person name="Wu J."/>
            <person name="Yang Y."/>
            <person name="Kang H."/>
            <person name="Li M."/>
            <person name="Liang H."/>
            <person name="Ren X."/>
            <person name="Shi Z."/>
            <person name="Wen M."/>
            <person name="Jian M."/>
            <person name="Yang H."/>
            <person name="Zhang G."/>
            <person name="Yang Z."/>
            <person name="Chen R."/>
            <person name="Liu S."/>
            <person name="Li J."/>
            <person name="Ma L."/>
            <person name="Liu H."/>
            <person name="Zhou Y."/>
            <person name="Zhao J."/>
            <person name="Fang X."/>
            <person name="Li G."/>
            <person name="Fang L."/>
            <person name="Li Y."/>
            <person name="Liu D."/>
            <person name="Zheng H."/>
            <person name="Zhang Y."/>
            <person name="Qin N."/>
            <person name="Li Z."/>
            <person name="Yang G."/>
            <person name="Yang S."/>
            <person name="Bolund L."/>
            <person name="Kristiansen K."/>
            <person name="Zheng H."/>
            <person name="Li S."/>
            <person name="Zhang X."/>
            <person name="Yang H."/>
            <person name="Wang J."/>
            <person name="Sun R."/>
            <person name="Zhang B."/>
            <person name="Jiang S."/>
            <person name="Wang J."/>
            <person name="Du Y."/>
            <person name="Li S."/>
        </authorList>
    </citation>
    <scope>NUCLEOTIDE SEQUENCE [LARGE SCALE GENOMIC DNA]</scope>
    <source>
        <strain evidence="3">cv. 9930</strain>
    </source>
</reference>
<keyword evidence="1" id="KW-0472">Membrane</keyword>
<keyword evidence="3" id="KW-1185">Reference proteome</keyword>
<reference evidence="2 3" key="3">
    <citation type="journal article" date="2010" name="BMC Genomics">
        <title>Transcriptome sequencing and comparative analysis of cucumber flowers with different sex types.</title>
        <authorList>
            <person name="Guo S."/>
            <person name="Zheng Y."/>
            <person name="Joung J.G."/>
            <person name="Liu S."/>
            <person name="Zhang Z."/>
            <person name="Crasta O.R."/>
            <person name="Sobral B.W."/>
            <person name="Xu Y."/>
            <person name="Huang S."/>
            <person name="Fei Z."/>
        </authorList>
    </citation>
    <scope>NUCLEOTIDE SEQUENCE [LARGE SCALE GENOMIC DNA]</scope>
    <source>
        <strain evidence="3">cv. 9930</strain>
    </source>
</reference>